<accession>A0A518BW27</accession>
<feature type="signal peptide" evidence="1">
    <location>
        <begin position="1"/>
        <end position="20"/>
    </location>
</feature>
<protein>
    <recommendedName>
        <fullName evidence="4">PEP-CTERM protein-sorting domain-containing protein</fullName>
    </recommendedName>
</protein>
<dbReference type="KEGG" id="mcad:Pan265_10340"/>
<dbReference type="Proteomes" id="UP000320386">
    <property type="component" value="Chromosome"/>
</dbReference>
<dbReference type="EMBL" id="CP036280">
    <property type="protein sequence ID" value="QDU71185.1"/>
    <property type="molecule type" value="Genomic_DNA"/>
</dbReference>
<organism evidence="2 3">
    <name type="scientific">Mucisphaera calidilacus</name>
    <dbReference type="NCBI Taxonomy" id="2527982"/>
    <lineage>
        <taxon>Bacteria</taxon>
        <taxon>Pseudomonadati</taxon>
        <taxon>Planctomycetota</taxon>
        <taxon>Phycisphaerae</taxon>
        <taxon>Phycisphaerales</taxon>
        <taxon>Phycisphaeraceae</taxon>
        <taxon>Mucisphaera</taxon>
    </lineage>
</organism>
<evidence type="ECO:0000313" key="2">
    <source>
        <dbReference type="EMBL" id="QDU71185.1"/>
    </source>
</evidence>
<evidence type="ECO:0000313" key="3">
    <source>
        <dbReference type="Proteomes" id="UP000320386"/>
    </source>
</evidence>
<proteinExistence type="predicted"/>
<dbReference type="AlphaFoldDB" id="A0A518BW27"/>
<reference evidence="2 3" key="1">
    <citation type="submission" date="2019-02" db="EMBL/GenBank/DDBJ databases">
        <title>Deep-cultivation of Planctomycetes and their phenomic and genomic characterization uncovers novel biology.</title>
        <authorList>
            <person name="Wiegand S."/>
            <person name="Jogler M."/>
            <person name="Boedeker C."/>
            <person name="Pinto D."/>
            <person name="Vollmers J."/>
            <person name="Rivas-Marin E."/>
            <person name="Kohn T."/>
            <person name="Peeters S.H."/>
            <person name="Heuer A."/>
            <person name="Rast P."/>
            <person name="Oberbeckmann S."/>
            <person name="Bunk B."/>
            <person name="Jeske O."/>
            <person name="Meyerdierks A."/>
            <person name="Storesund J.E."/>
            <person name="Kallscheuer N."/>
            <person name="Luecker S."/>
            <person name="Lage O.M."/>
            <person name="Pohl T."/>
            <person name="Merkel B.J."/>
            <person name="Hornburger P."/>
            <person name="Mueller R.-W."/>
            <person name="Bruemmer F."/>
            <person name="Labrenz M."/>
            <person name="Spormann A.M."/>
            <person name="Op den Camp H."/>
            <person name="Overmann J."/>
            <person name="Amann R."/>
            <person name="Jetten M.S.M."/>
            <person name="Mascher T."/>
            <person name="Medema M.H."/>
            <person name="Devos D.P."/>
            <person name="Kaster A.-K."/>
            <person name="Ovreas L."/>
            <person name="Rohde M."/>
            <person name="Galperin M.Y."/>
            <person name="Jogler C."/>
        </authorList>
    </citation>
    <scope>NUCLEOTIDE SEQUENCE [LARGE SCALE GENOMIC DNA]</scope>
    <source>
        <strain evidence="2 3">Pan265</strain>
    </source>
</reference>
<dbReference type="RefSeq" id="WP_145445317.1">
    <property type="nucleotide sequence ID" value="NZ_CP036280.1"/>
</dbReference>
<dbReference type="OrthoDB" id="283630at2"/>
<keyword evidence="1" id="KW-0732">Signal</keyword>
<evidence type="ECO:0000256" key="1">
    <source>
        <dbReference type="SAM" id="SignalP"/>
    </source>
</evidence>
<evidence type="ECO:0008006" key="4">
    <source>
        <dbReference type="Google" id="ProtNLM"/>
    </source>
</evidence>
<sequence length="221" mass="22243" precursor="true">MKNLALATALSLTVAAASNAAFLIEVDTDGLDNGVLVPSPNFAFGGDTTVASQSVAGTAVGLTGGDSIFGGNGATLPDTYLYNYSPASDADNLVLAPGTPLNDAGSAATGLVGGASGTYTFYATWPFSGNISGGLVTYEIVDLTNNVVLADIDVEQNNTGDQWSKLAAVELVAGNDYVVRQTSGANTFVSMRASAVMVEIPEPASAALLALGGLALVRRTA</sequence>
<gene>
    <name evidence="2" type="ORF">Pan265_10340</name>
</gene>
<name>A0A518BW27_9BACT</name>
<feature type="chain" id="PRO_5022050435" description="PEP-CTERM protein-sorting domain-containing protein" evidence="1">
    <location>
        <begin position="21"/>
        <end position="221"/>
    </location>
</feature>
<keyword evidence="3" id="KW-1185">Reference proteome</keyword>